<dbReference type="EMBL" id="HG740764">
    <property type="protein sequence ID" value="CDP20750.1"/>
    <property type="molecule type" value="Genomic_DNA"/>
</dbReference>
<sequence length="123" mass="13632">MIGVVTAFHCALSPLKCWSSSFFCLFGALRGSDTFSIYPIFSSLLPSIPFSIFSSLFFSIGLDTSSVCSLLLHRHTVSLSSISSFSAQHHKIPFFDQPWDSPSASLRFKFILAGSPLSHWEDF</sequence>
<evidence type="ECO:0000313" key="2">
    <source>
        <dbReference type="Proteomes" id="UP000295252"/>
    </source>
</evidence>
<organism evidence="1 2">
    <name type="scientific">Coffea canephora</name>
    <name type="common">Robusta coffee</name>
    <dbReference type="NCBI Taxonomy" id="49390"/>
    <lineage>
        <taxon>Eukaryota</taxon>
        <taxon>Viridiplantae</taxon>
        <taxon>Streptophyta</taxon>
        <taxon>Embryophyta</taxon>
        <taxon>Tracheophyta</taxon>
        <taxon>Spermatophyta</taxon>
        <taxon>Magnoliopsida</taxon>
        <taxon>eudicotyledons</taxon>
        <taxon>Gunneridae</taxon>
        <taxon>Pentapetalae</taxon>
        <taxon>asterids</taxon>
        <taxon>lamiids</taxon>
        <taxon>Gentianales</taxon>
        <taxon>Rubiaceae</taxon>
        <taxon>Ixoroideae</taxon>
        <taxon>Gardenieae complex</taxon>
        <taxon>Bertiereae - Coffeeae clade</taxon>
        <taxon>Coffeeae</taxon>
        <taxon>Coffea</taxon>
    </lineage>
</organism>
<reference evidence="2" key="1">
    <citation type="journal article" date="2014" name="Science">
        <title>The coffee genome provides insight into the convergent evolution of caffeine biosynthesis.</title>
        <authorList>
            <person name="Denoeud F."/>
            <person name="Carretero-Paulet L."/>
            <person name="Dereeper A."/>
            <person name="Droc G."/>
            <person name="Guyot R."/>
            <person name="Pietrella M."/>
            <person name="Zheng C."/>
            <person name="Alberti A."/>
            <person name="Anthony F."/>
            <person name="Aprea G."/>
            <person name="Aury J.M."/>
            <person name="Bento P."/>
            <person name="Bernard M."/>
            <person name="Bocs S."/>
            <person name="Campa C."/>
            <person name="Cenci A."/>
            <person name="Combes M.C."/>
            <person name="Crouzillat D."/>
            <person name="Da Silva C."/>
            <person name="Daddiego L."/>
            <person name="De Bellis F."/>
            <person name="Dussert S."/>
            <person name="Garsmeur O."/>
            <person name="Gayraud T."/>
            <person name="Guignon V."/>
            <person name="Jahn K."/>
            <person name="Jamilloux V."/>
            <person name="Joet T."/>
            <person name="Labadie K."/>
            <person name="Lan T."/>
            <person name="Leclercq J."/>
            <person name="Lepelley M."/>
            <person name="Leroy T."/>
            <person name="Li L.T."/>
            <person name="Librado P."/>
            <person name="Lopez L."/>
            <person name="Munoz A."/>
            <person name="Noel B."/>
            <person name="Pallavicini A."/>
            <person name="Perrotta G."/>
            <person name="Poncet V."/>
            <person name="Pot D."/>
            <person name="Priyono X."/>
            <person name="Rigoreau M."/>
            <person name="Rouard M."/>
            <person name="Rozas J."/>
            <person name="Tranchant-Dubreuil C."/>
            <person name="VanBuren R."/>
            <person name="Zhang Q."/>
            <person name="Andrade A.C."/>
            <person name="Argout X."/>
            <person name="Bertrand B."/>
            <person name="de Kochko A."/>
            <person name="Graziosi G."/>
            <person name="Henry R.J."/>
            <person name="Jayarama X."/>
            <person name="Ming R."/>
            <person name="Nagai C."/>
            <person name="Rounsley S."/>
            <person name="Sankoff D."/>
            <person name="Giuliano G."/>
            <person name="Albert V.A."/>
            <person name="Wincker P."/>
            <person name="Lashermes P."/>
        </authorList>
    </citation>
    <scope>NUCLEOTIDE SEQUENCE [LARGE SCALE GENOMIC DNA]</scope>
    <source>
        <strain evidence="2">cv. DH200-94</strain>
    </source>
</reference>
<name>A0A068VIY1_COFCA</name>
<proteinExistence type="predicted"/>
<dbReference type="Proteomes" id="UP000295252">
    <property type="component" value="Unassembled WGS sequence"/>
</dbReference>
<dbReference type="InParanoid" id="A0A068VIY1"/>
<dbReference type="STRING" id="49390.A0A068VIY1"/>
<evidence type="ECO:0000313" key="1">
    <source>
        <dbReference type="EMBL" id="CDP20750.1"/>
    </source>
</evidence>
<dbReference type="AlphaFoldDB" id="A0A068VIY1"/>
<accession>A0A068VIY1</accession>
<keyword evidence="2" id="KW-1185">Reference proteome</keyword>
<protein>
    <submittedName>
        <fullName evidence="1">DH200=94 genomic scaffold, scaffold_1680</fullName>
    </submittedName>
</protein>
<gene>
    <name evidence="1" type="ORF">GSCOC_T00012620001</name>
</gene>
<dbReference type="Gramene" id="CDP20750">
    <property type="protein sequence ID" value="CDP20750"/>
    <property type="gene ID" value="GSCOC_T00012620001"/>
</dbReference>